<organism evidence="1 2">
    <name type="scientific">Paxillus rubicundulus Ve08.2h10</name>
    <dbReference type="NCBI Taxonomy" id="930991"/>
    <lineage>
        <taxon>Eukaryota</taxon>
        <taxon>Fungi</taxon>
        <taxon>Dikarya</taxon>
        <taxon>Basidiomycota</taxon>
        <taxon>Agaricomycotina</taxon>
        <taxon>Agaricomycetes</taxon>
        <taxon>Agaricomycetidae</taxon>
        <taxon>Boletales</taxon>
        <taxon>Paxilineae</taxon>
        <taxon>Paxillaceae</taxon>
        <taxon>Paxillus</taxon>
    </lineage>
</organism>
<dbReference type="HOGENOM" id="CLU_2606716_0_0_1"/>
<name>A0A0D0CF05_9AGAM</name>
<dbReference type="Proteomes" id="UP000054538">
    <property type="component" value="Unassembled WGS sequence"/>
</dbReference>
<dbReference type="AlphaFoldDB" id="A0A0D0CF05"/>
<evidence type="ECO:0000313" key="2">
    <source>
        <dbReference type="Proteomes" id="UP000054538"/>
    </source>
</evidence>
<evidence type="ECO:0000313" key="1">
    <source>
        <dbReference type="EMBL" id="KIK74023.1"/>
    </source>
</evidence>
<sequence>MRCVNLHGKAPKAPEAAKVLASQAICPICTTVPTASPSAQTWLATPRGDEEGEVIVVRAGKGKAVSGQAKGVMSKVQDT</sequence>
<proteinExistence type="predicted"/>
<dbReference type="InParanoid" id="A0A0D0CF05"/>
<protein>
    <submittedName>
        <fullName evidence="1">Unplaced genomic scaffold scaffold_4409, whole genome shotgun sequence</fullName>
    </submittedName>
</protein>
<gene>
    <name evidence="1" type="ORF">PAXRUDRAFT_20290</name>
</gene>
<keyword evidence="2" id="KW-1185">Reference proteome</keyword>
<dbReference type="EMBL" id="KN829231">
    <property type="protein sequence ID" value="KIK74023.1"/>
    <property type="molecule type" value="Genomic_DNA"/>
</dbReference>
<accession>A0A0D0CF05</accession>
<reference evidence="1 2" key="1">
    <citation type="submission" date="2014-04" db="EMBL/GenBank/DDBJ databases">
        <authorList>
            <consortium name="DOE Joint Genome Institute"/>
            <person name="Kuo A."/>
            <person name="Kohler A."/>
            <person name="Jargeat P."/>
            <person name="Nagy L.G."/>
            <person name="Floudas D."/>
            <person name="Copeland A."/>
            <person name="Barry K.W."/>
            <person name="Cichocki N."/>
            <person name="Veneault-Fourrey C."/>
            <person name="LaButti K."/>
            <person name="Lindquist E.A."/>
            <person name="Lipzen A."/>
            <person name="Lundell T."/>
            <person name="Morin E."/>
            <person name="Murat C."/>
            <person name="Sun H."/>
            <person name="Tunlid A."/>
            <person name="Henrissat B."/>
            <person name="Grigoriev I.V."/>
            <person name="Hibbett D.S."/>
            <person name="Martin F."/>
            <person name="Nordberg H.P."/>
            <person name="Cantor M.N."/>
            <person name="Hua S.X."/>
        </authorList>
    </citation>
    <scope>NUCLEOTIDE SEQUENCE [LARGE SCALE GENOMIC DNA]</scope>
    <source>
        <strain evidence="1 2">Ve08.2h10</strain>
    </source>
</reference>
<reference evidence="2" key="2">
    <citation type="submission" date="2015-01" db="EMBL/GenBank/DDBJ databases">
        <title>Evolutionary Origins and Diversification of the Mycorrhizal Mutualists.</title>
        <authorList>
            <consortium name="DOE Joint Genome Institute"/>
            <consortium name="Mycorrhizal Genomics Consortium"/>
            <person name="Kohler A."/>
            <person name="Kuo A."/>
            <person name="Nagy L.G."/>
            <person name="Floudas D."/>
            <person name="Copeland A."/>
            <person name="Barry K.W."/>
            <person name="Cichocki N."/>
            <person name="Veneault-Fourrey C."/>
            <person name="LaButti K."/>
            <person name="Lindquist E.A."/>
            <person name="Lipzen A."/>
            <person name="Lundell T."/>
            <person name="Morin E."/>
            <person name="Murat C."/>
            <person name="Riley R."/>
            <person name="Ohm R."/>
            <person name="Sun H."/>
            <person name="Tunlid A."/>
            <person name="Henrissat B."/>
            <person name="Grigoriev I.V."/>
            <person name="Hibbett D.S."/>
            <person name="Martin F."/>
        </authorList>
    </citation>
    <scope>NUCLEOTIDE SEQUENCE [LARGE SCALE GENOMIC DNA]</scope>
    <source>
        <strain evidence="2">Ve08.2h10</strain>
    </source>
</reference>